<accession>A0A3B1E407</accession>
<proteinExistence type="predicted"/>
<organism evidence="1">
    <name type="scientific">hydrothermal vent metagenome</name>
    <dbReference type="NCBI Taxonomy" id="652676"/>
    <lineage>
        <taxon>unclassified sequences</taxon>
        <taxon>metagenomes</taxon>
        <taxon>ecological metagenomes</taxon>
    </lineage>
</organism>
<evidence type="ECO:0008006" key="2">
    <source>
        <dbReference type="Google" id="ProtNLM"/>
    </source>
</evidence>
<dbReference type="AlphaFoldDB" id="A0A3B1E407"/>
<evidence type="ECO:0000313" key="1">
    <source>
        <dbReference type="EMBL" id="VAX40555.1"/>
    </source>
</evidence>
<reference evidence="1" key="1">
    <citation type="submission" date="2018-06" db="EMBL/GenBank/DDBJ databases">
        <authorList>
            <person name="Zhirakovskaya E."/>
        </authorList>
    </citation>
    <scope>NUCLEOTIDE SEQUENCE</scope>
</reference>
<name>A0A3B1E407_9ZZZZ</name>
<protein>
    <recommendedName>
        <fullName evidence="2">DUF1585 domain-containing protein</fullName>
    </recommendedName>
</protein>
<dbReference type="EMBL" id="UOGL01000460">
    <property type="protein sequence ID" value="VAX40555.1"/>
    <property type="molecule type" value="Genomic_DNA"/>
</dbReference>
<feature type="non-terminal residue" evidence="1">
    <location>
        <position position="1"/>
    </location>
</feature>
<gene>
    <name evidence="1" type="ORF">MNBD_PLANCTO02-776</name>
</gene>
<sequence>PDSFWNGLDLNNAKKLKEGLIKKVLPMGVSEQTDKGLDKMIGIYGKDYRKSEHVKYYILGVLLGSPEFQRQ</sequence>